<dbReference type="KEGG" id="sng:SNE_A14580"/>
<gene>
    <name evidence="3" type="ordered locus">SNE_A14580</name>
</gene>
<evidence type="ECO:0000313" key="4">
    <source>
        <dbReference type="Proteomes" id="UP000000496"/>
    </source>
</evidence>
<evidence type="ECO:0000256" key="1">
    <source>
        <dbReference type="SAM" id="Coils"/>
    </source>
</evidence>
<feature type="coiled-coil region" evidence="1">
    <location>
        <begin position="41"/>
        <end position="68"/>
    </location>
</feature>
<evidence type="ECO:0000256" key="2">
    <source>
        <dbReference type="SAM" id="MobiDB-lite"/>
    </source>
</evidence>
<organism evidence="3 4">
    <name type="scientific">Simkania negevensis (strain ATCC VR-1471 / DSM 27360 / Z)</name>
    <dbReference type="NCBI Taxonomy" id="331113"/>
    <lineage>
        <taxon>Bacteria</taxon>
        <taxon>Pseudomonadati</taxon>
        <taxon>Chlamydiota</taxon>
        <taxon>Chlamydiia</taxon>
        <taxon>Parachlamydiales</taxon>
        <taxon>Simkaniaceae</taxon>
        <taxon>Simkania</taxon>
    </lineage>
</organism>
<reference key="1">
    <citation type="journal article" date="2011" name="Mol. Biol. Evol.">
        <title>Unity in variety -- the pan-genome of the Chlamydiae.</title>
        <authorList>
            <person name="Collingro A."/>
            <person name="Tischler P."/>
            <person name="Weinmaier T."/>
            <person name="Penz T."/>
            <person name="Heinz E."/>
            <person name="Brunham R.C."/>
            <person name="Read T.D."/>
            <person name="Bavoil P.M."/>
            <person name="Sachse K."/>
            <person name="Kahane S."/>
            <person name="Friedman M.G."/>
            <person name="Rattei T."/>
            <person name="Myers G.S.A."/>
            <person name="Horn M."/>
        </authorList>
    </citation>
    <scope>NUCLEOTIDE SEQUENCE</scope>
    <source>
        <strain>Z</strain>
    </source>
</reference>
<name>F8L922_SIMNZ</name>
<sequence length="303" mass="32853">MSNPQLTISSNKQKEPSSSPYDFSNFQMGAAGAVIAILLKMSEIDLEIGQLQNTLAALNNNASITEANATSELQKDQGTQQKIDQILSGTGEIAGGALSIGGAIGGEIYFRKASQNLSEGEKYLKPVDKPQTDKVASNQSPENLPKDFIENPEVKKRIQQMKTEIDITQSPDQVKKVTIDGREISDADILKFAKNEDVEKIQAQAKSQIDKRTNEIKDVGEKINLLTPGLQHMLQGSFSLAAANRKEVAKDDEAQATIAQNLTSLFNSNQSVLQGQSTSTFGLITAFAQYIDQLVMANKYNGG</sequence>
<dbReference type="HOGENOM" id="CLU_924071_0_0_0"/>
<dbReference type="STRING" id="331113.SNE_A14580"/>
<dbReference type="RefSeq" id="WP_013943801.1">
    <property type="nucleotide sequence ID" value="NC_015713.1"/>
</dbReference>
<dbReference type="EMBL" id="FR872582">
    <property type="protein sequence ID" value="CCB89335.1"/>
    <property type="molecule type" value="Genomic_DNA"/>
</dbReference>
<dbReference type="Proteomes" id="UP000000496">
    <property type="component" value="Chromosome gsn.131"/>
</dbReference>
<feature type="region of interest" description="Disordered" evidence="2">
    <location>
        <begin position="128"/>
        <end position="147"/>
    </location>
</feature>
<reference evidence="3 4" key="2">
    <citation type="journal article" date="2011" name="Mol. Biol. Evol.">
        <title>Unity in variety--the pan-genome of the Chlamydiae.</title>
        <authorList>
            <person name="Collingro A."/>
            <person name="Tischler P."/>
            <person name="Weinmaier T."/>
            <person name="Penz T."/>
            <person name="Heinz E."/>
            <person name="Brunham R.C."/>
            <person name="Read T.D."/>
            <person name="Bavoil P.M."/>
            <person name="Sachse K."/>
            <person name="Kahane S."/>
            <person name="Friedman M.G."/>
            <person name="Rattei T."/>
            <person name="Myers G.S."/>
            <person name="Horn M."/>
        </authorList>
    </citation>
    <scope>NUCLEOTIDE SEQUENCE [LARGE SCALE GENOMIC DNA]</scope>
    <source>
        <strain evidence="4">ATCC VR-1471 / Z</strain>
    </source>
</reference>
<dbReference type="AlphaFoldDB" id="F8L922"/>
<accession>F8L922</accession>
<protein>
    <submittedName>
        <fullName evidence="3">Uncharacterized protein</fullName>
    </submittedName>
</protein>
<evidence type="ECO:0000313" key="3">
    <source>
        <dbReference type="EMBL" id="CCB89335.1"/>
    </source>
</evidence>
<keyword evidence="1" id="KW-0175">Coiled coil</keyword>
<feature type="region of interest" description="Disordered" evidence="2">
    <location>
        <begin position="1"/>
        <end position="23"/>
    </location>
</feature>
<keyword evidence="4" id="KW-1185">Reference proteome</keyword>
<proteinExistence type="predicted"/>